<dbReference type="SUPFAM" id="SSF52540">
    <property type="entry name" value="P-loop containing nucleoside triphosphate hydrolases"/>
    <property type="match status" value="1"/>
</dbReference>
<evidence type="ECO:0000256" key="1">
    <source>
        <dbReference type="ARBA" id="ARBA00022741"/>
    </source>
</evidence>
<keyword evidence="8" id="KW-1185">Reference proteome</keyword>
<name>A0A8B0SMZ1_9GAMM</name>
<dbReference type="InterPro" id="IPR027417">
    <property type="entry name" value="P-loop_NTPase"/>
</dbReference>
<evidence type="ECO:0000313" key="7">
    <source>
        <dbReference type="EMBL" id="QTX12505.1"/>
    </source>
</evidence>
<dbReference type="Pfam" id="PF02954">
    <property type="entry name" value="HTH_8"/>
    <property type="match status" value="1"/>
</dbReference>
<dbReference type="EMBL" id="CP072748">
    <property type="protein sequence ID" value="QTX12505.1"/>
    <property type="molecule type" value="Genomic_DNA"/>
</dbReference>
<evidence type="ECO:0000256" key="4">
    <source>
        <dbReference type="ARBA" id="ARBA00023163"/>
    </source>
</evidence>
<dbReference type="PROSITE" id="PS50045">
    <property type="entry name" value="SIGMA54_INTERACT_4"/>
    <property type="match status" value="1"/>
</dbReference>
<keyword evidence="2" id="KW-0067">ATP-binding</keyword>
<dbReference type="InterPro" id="IPR003593">
    <property type="entry name" value="AAA+_ATPase"/>
</dbReference>
<dbReference type="Pfam" id="PF00158">
    <property type="entry name" value="Sigma54_activat"/>
    <property type="match status" value="1"/>
</dbReference>
<evidence type="ECO:0000256" key="2">
    <source>
        <dbReference type="ARBA" id="ARBA00022840"/>
    </source>
</evidence>
<dbReference type="PRINTS" id="PR01590">
    <property type="entry name" value="HTHFIS"/>
</dbReference>
<evidence type="ECO:0000256" key="3">
    <source>
        <dbReference type="ARBA" id="ARBA00023015"/>
    </source>
</evidence>
<dbReference type="SMART" id="SM00382">
    <property type="entry name" value="AAA"/>
    <property type="match status" value="1"/>
</dbReference>
<keyword evidence="4" id="KW-0804">Transcription</keyword>
<evidence type="ECO:0000313" key="8">
    <source>
        <dbReference type="Proteomes" id="UP000664466"/>
    </source>
</evidence>
<dbReference type="Gene3D" id="1.10.8.60">
    <property type="match status" value="1"/>
</dbReference>
<dbReference type="FunFam" id="3.40.50.300:FF:000006">
    <property type="entry name" value="DNA-binding transcriptional regulator NtrC"/>
    <property type="match status" value="1"/>
</dbReference>
<dbReference type="EMBL" id="JAFMPM010000006">
    <property type="protein sequence ID" value="MBO0611987.1"/>
    <property type="molecule type" value="Genomic_DNA"/>
</dbReference>
<evidence type="ECO:0000259" key="5">
    <source>
        <dbReference type="PROSITE" id="PS50045"/>
    </source>
</evidence>
<dbReference type="Gene3D" id="3.40.50.300">
    <property type="entry name" value="P-loop containing nucleotide triphosphate hydrolases"/>
    <property type="match status" value="1"/>
</dbReference>
<feature type="domain" description="Sigma-54 factor interaction" evidence="5">
    <location>
        <begin position="6"/>
        <end position="235"/>
    </location>
</feature>
<keyword evidence="1" id="KW-0547">Nucleotide-binding</keyword>
<dbReference type="InterPro" id="IPR058031">
    <property type="entry name" value="AAA_lid_NorR"/>
</dbReference>
<accession>A0A8B0SMZ1</accession>
<keyword evidence="3" id="KW-0805">Transcription regulation</keyword>
<organism evidence="7">
    <name type="scientific">Thiothrix fructosivorans</name>
    <dbReference type="NCBI Taxonomy" id="111770"/>
    <lineage>
        <taxon>Bacteria</taxon>
        <taxon>Pseudomonadati</taxon>
        <taxon>Pseudomonadota</taxon>
        <taxon>Gammaproteobacteria</taxon>
        <taxon>Thiotrichales</taxon>
        <taxon>Thiotrichaceae</taxon>
        <taxon>Thiothrix</taxon>
    </lineage>
</organism>
<dbReference type="PANTHER" id="PTHR32071">
    <property type="entry name" value="TRANSCRIPTIONAL REGULATORY PROTEIN"/>
    <property type="match status" value="1"/>
</dbReference>
<dbReference type="InterPro" id="IPR002078">
    <property type="entry name" value="Sigma_54_int"/>
</dbReference>
<dbReference type="PROSITE" id="PS00676">
    <property type="entry name" value="SIGMA54_INTERACT_2"/>
    <property type="match status" value="1"/>
</dbReference>
<dbReference type="SUPFAM" id="SSF46689">
    <property type="entry name" value="Homeodomain-like"/>
    <property type="match status" value="1"/>
</dbReference>
<dbReference type="GO" id="GO:0006355">
    <property type="term" value="P:regulation of DNA-templated transcription"/>
    <property type="evidence" value="ECO:0007669"/>
    <property type="project" value="InterPro"/>
</dbReference>
<dbReference type="CDD" id="cd00009">
    <property type="entry name" value="AAA"/>
    <property type="match status" value="1"/>
</dbReference>
<dbReference type="AlphaFoldDB" id="A0A8B0SMZ1"/>
<dbReference type="Gene3D" id="1.10.10.60">
    <property type="entry name" value="Homeodomain-like"/>
    <property type="match status" value="1"/>
</dbReference>
<protein>
    <submittedName>
        <fullName evidence="7">Sigma-54-dependent Fis family transcriptional regulator</fullName>
    </submittedName>
</protein>
<dbReference type="GO" id="GO:0005524">
    <property type="term" value="F:ATP binding"/>
    <property type="evidence" value="ECO:0007669"/>
    <property type="project" value="UniProtKB-KW"/>
</dbReference>
<dbReference type="RefSeq" id="WP_207249706.1">
    <property type="nucleotide sequence ID" value="NZ_JAFMPM010000006.1"/>
</dbReference>
<evidence type="ECO:0000313" key="6">
    <source>
        <dbReference type="EMBL" id="MBO0611987.1"/>
    </source>
</evidence>
<dbReference type="InterPro" id="IPR025943">
    <property type="entry name" value="Sigma_54_int_dom_ATP-bd_2"/>
</dbReference>
<sequence>MQFTNILTRSPLMEAILRSAHLIAQTDASVLITGASGTGKELVARAMHTTSPRAKQAFITVNCAALPETLAESLLFGHRKGAFTGADSQHTGLVSAADGGTLFLDEIGELPLSLQAKLLRFLESGEILPLGETQPKRLNVRVFAATHRDLYAMAQAGTFRQDLFYRLNIIPVELPTLHERKEDVELLSKHFLRQFALQHNLPEASLTKDARQHLQRHAWHGNVRELRNVCERLSILLAGRDIAASNLPLDVRSSSAAAACPLPFSLPDDGVNLEELERDLLNQALERTQNNKTHAARLLGISRDALNYRLKKQFSAPFMP</sequence>
<proteinExistence type="predicted"/>
<dbReference type="InterPro" id="IPR009057">
    <property type="entry name" value="Homeodomain-like_sf"/>
</dbReference>
<dbReference type="GO" id="GO:0043565">
    <property type="term" value="F:sequence-specific DNA binding"/>
    <property type="evidence" value="ECO:0007669"/>
    <property type="project" value="InterPro"/>
</dbReference>
<gene>
    <name evidence="7" type="ORF">J1836_009360</name>
    <name evidence="6" type="ORF">J1836_03465</name>
</gene>
<reference evidence="6 8" key="1">
    <citation type="submission" date="2021-03" db="EMBL/GenBank/DDBJ databases">
        <title>Draft genome and methylome analysis of Thiotrix fructosivoruns ATCC 49748.</title>
        <authorList>
            <person name="Fomenkov A."/>
            <person name="Grabovich M.Y."/>
            <person name="Roberts R.J."/>
        </authorList>
    </citation>
    <scope>NUCLEOTIDE SEQUENCE [LARGE SCALE GENOMIC DNA]</scope>
    <source>
        <strain evidence="6 8">ATCC 49748</strain>
    </source>
</reference>
<dbReference type="InterPro" id="IPR002197">
    <property type="entry name" value="HTH_Fis"/>
</dbReference>
<reference evidence="7" key="2">
    <citation type="submission" date="2021-04" db="EMBL/GenBank/DDBJ databases">
        <title>Complete Genome and methylome analysis of Thiothrix fructosivorans ATCC 49748.</title>
        <authorList>
            <person name="Fomenkov A."/>
            <person name="Sun L."/>
            <person name="Vincze T."/>
            <person name="Grabovich M.Y."/>
            <person name="Roberts R.J."/>
        </authorList>
    </citation>
    <scope>NUCLEOTIDE SEQUENCE</scope>
    <source>
        <strain evidence="7">ATCC 49748</strain>
    </source>
</reference>
<dbReference type="Pfam" id="PF25601">
    <property type="entry name" value="AAA_lid_14"/>
    <property type="match status" value="1"/>
</dbReference>
<dbReference type="Proteomes" id="UP000664466">
    <property type="component" value="Unassembled WGS sequence"/>
</dbReference>